<evidence type="ECO:0000313" key="5">
    <source>
        <dbReference type="EMBL" id="OIQ73363.1"/>
    </source>
</evidence>
<dbReference type="Pfam" id="PF00196">
    <property type="entry name" value="GerE"/>
    <property type="match status" value="1"/>
</dbReference>
<accession>A0A1J5Q7C1</accession>
<reference evidence="5" key="1">
    <citation type="submission" date="2016-10" db="EMBL/GenBank/DDBJ databases">
        <title>Sequence of Gallionella enrichment culture.</title>
        <authorList>
            <person name="Poehlein A."/>
            <person name="Muehling M."/>
            <person name="Daniel R."/>
        </authorList>
    </citation>
    <scope>NUCLEOTIDE SEQUENCE</scope>
</reference>
<dbReference type="PANTHER" id="PTHR44688">
    <property type="entry name" value="DNA-BINDING TRANSCRIPTIONAL ACTIVATOR DEVR_DOSR"/>
    <property type="match status" value="1"/>
</dbReference>
<dbReference type="PRINTS" id="PR00038">
    <property type="entry name" value="HTHLUXR"/>
</dbReference>
<dbReference type="EMBL" id="MLJW01002895">
    <property type="protein sequence ID" value="OIQ73363.1"/>
    <property type="molecule type" value="Genomic_DNA"/>
</dbReference>
<evidence type="ECO:0000259" key="4">
    <source>
        <dbReference type="PROSITE" id="PS50043"/>
    </source>
</evidence>
<feature type="domain" description="HTH luxR-type" evidence="4">
    <location>
        <begin position="33"/>
        <end position="98"/>
    </location>
</feature>
<dbReference type="CDD" id="cd06170">
    <property type="entry name" value="LuxR_C_like"/>
    <property type="match status" value="1"/>
</dbReference>
<dbReference type="InterPro" id="IPR016032">
    <property type="entry name" value="Sig_transdc_resp-reg_C-effctor"/>
</dbReference>
<evidence type="ECO:0000256" key="3">
    <source>
        <dbReference type="ARBA" id="ARBA00023163"/>
    </source>
</evidence>
<dbReference type="Gene3D" id="3.40.50.2300">
    <property type="match status" value="1"/>
</dbReference>
<evidence type="ECO:0000256" key="2">
    <source>
        <dbReference type="ARBA" id="ARBA00023125"/>
    </source>
</evidence>
<dbReference type="SUPFAM" id="SSF46894">
    <property type="entry name" value="C-terminal effector domain of the bipartite response regulators"/>
    <property type="match status" value="1"/>
</dbReference>
<dbReference type="PROSITE" id="PS50043">
    <property type="entry name" value="HTH_LUXR_2"/>
    <property type="match status" value="1"/>
</dbReference>
<gene>
    <name evidence="5" type="primary">gerE_2</name>
    <name evidence="5" type="ORF">GALL_449980</name>
</gene>
<keyword evidence="1" id="KW-0805">Transcription regulation</keyword>
<keyword evidence="2" id="KW-0238">DNA-binding</keyword>
<evidence type="ECO:0000256" key="1">
    <source>
        <dbReference type="ARBA" id="ARBA00023015"/>
    </source>
</evidence>
<dbReference type="GO" id="GO:0003677">
    <property type="term" value="F:DNA binding"/>
    <property type="evidence" value="ECO:0007669"/>
    <property type="project" value="UniProtKB-KW"/>
</dbReference>
<dbReference type="PANTHER" id="PTHR44688:SF25">
    <property type="entry name" value="HTH LUXR-TYPE DOMAIN-CONTAINING PROTEIN"/>
    <property type="match status" value="1"/>
</dbReference>
<protein>
    <submittedName>
        <fullName evidence="5">Spore germination protein GerE</fullName>
    </submittedName>
</protein>
<comment type="caution">
    <text evidence="5">The sequence shown here is derived from an EMBL/GenBank/DDBJ whole genome shotgun (WGS) entry which is preliminary data.</text>
</comment>
<organism evidence="5">
    <name type="scientific">mine drainage metagenome</name>
    <dbReference type="NCBI Taxonomy" id="410659"/>
    <lineage>
        <taxon>unclassified sequences</taxon>
        <taxon>metagenomes</taxon>
        <taxon>ecological metagenomes</taxon>
    </lineage>
</organism>
<dbReference type="InterPro" id="IPR000792">
    <property type="entry name" value="Tscrpt_reg_LuxR_C"/>
</dbReference>
<dbReference type="SMART" id="SM00421">
    <property type="entry name" value="HTH_LUXR"/>
    <property type="match status" value="1"/>
</dbReference>
<dbReference type="GO" id="GO:0006355">
    <property type="term" value="P:regulation of DNA-templated transcription"/>
    <property type="evidence" value="ECO:0007669"/>
    <property type="project" value="InterPro"/>
</dbReference>
<sequence>MTKNADIEELVGAIRRVHSGRRVVDPSLVADVLLGAANPLSDRERDVLRLVLEGRSTQEMAAALFLTPGTIKNYCSSAMQKTAACSRFQAGQMARDRGWL</sequence>
<proteinExistence type="predicted"/>
<keyword evidence="3" id="KW-0804">Transcription</keyword>
<dbReference type="AlphaFoldDB" id="A0A1J5Q7C1"/>
<name>A0A1J5Q7C1_9ZZZZ</name>